<evidence type="ECO:0000256" key="1">
    <source>
        <dbReference type="ARBA" id="ARBA00004651"/>
    </source>
</evidence>
<keyword evidence="4" id="KW-1003">Cell membrane</keyword>
<keyword evidence="5" id="KW-0349">Heme</keyword>
<evidence type="ECO:0000256" key="7">
    <source>
        <dbReference type="ARBA" id="ARBA00022723"/>
    </source>
</evidence>
<evidence type="ECO:0000256" key="10">
    <source>
        <dbReference type="ARBA" id="ARBA00023004"/>
    </source>
</evidence>
<evidence type="ECO:0000256" key="8">
    <source>
        <dbReference type="ARBA" id="ARBA00022982"/>
    </source>
</evidence>
<organism evidence="14 15">
    <name type="scientific">Thauera aromatica K172</name>
    <dbReference type="NCBI Taxonomy" id="44139"/>
    <lineage>
        <taxon>Bacteria</taxon>
        <taxon>Pseudomonadati</taxon>
        <taxon>Pseudomonadota</taxon>
        <taxon>Betaproteobacteria</taxon>
        <taxon>Rhodocyclales</taxon>
        <taxon>Zoogloeaceae</taxon>
        <taxon>Thauera</taxon>
    </lineage>
</organism>
<sequence>MSERLYLFTRFERFWHWTQAGLIVVLLFTGFAIHGSHRLIGFRKAVEAHEIAAWLLIALWIFAIFWHFTTGAWKHYIPTLENVDRMVRYYVSGIFTGAQHPYKVTLERKHNPLQRLAYLGVKLVINPLLWASGLLYLFWGRVEGTLPGALGLQQVATIHTLGAFLMLAFLIIHVYLATVGRTPLAHIRAMITGWEEIHGDDTAGRGISRIDRKA</sequence>
<dbReference type="GO" id="GO:0009055">
    <property type="term" value="F:electron transfer activity"/>
    <property type="evidence" value="ECO:0007669"/>
    <property type="project" value="InterPro"/>
</dbReference>
<accession>A0A2R4BMZ3</accession>
<dbReference type="InterPro" id="IPR011577">
    <property type="entry name" value="Cyt_b561_bac/Ni-Hgenase"/>
</dbReference>
<comment type="similarity">
    <text evidence="2">Belongs to the HupC/HyaC/HydC family.</text>
</comment>
<evidence type="ECO:0000313" key="14">
    <source>
        <dbReference type="EMBL" id="AVR88715.1"/>
    </source>
</evidence>
<comment type="subcellular location">
    <subcellularLocation>
        <location evidence="1">Cell membrane</location>
        <topology evidence="1">Multi-pass membrane protein</topology>
    </subcellularLocation>
</comment>
<evidence type="ECO:0000256" key="11">
    <source>
        <dbReference type="ARBA" id="ARBA00023136"/>
    </source>
</evidence>
<dbReference type="Gene3D" id="1.20.950.20">
    <property type="entry name" value="Transmembrane di-heme cytochromes, Chain C"/>
    <property type="match status" value="1"/>
</dbReference>
<proteinExistence type="inferred from homology"/>
<dbReference type="KEGG" id="tak:Tharo_1806"/>
<dbReference type="OrthoDB" id="197262at2"/>
<feature type="transmembrane region" description="Helical" evidence="12">
    <location>
        <begin position="14"/>
        <end position="33"/>
    </location>
</feature>
<evidence type="ECO:0000256" key="5">
    <source>
        <dbReference type="ARBA" id="ARBA00022617"/>
    </source>
</evidence>
<feature type="transmembrane region" description="Helical" evidence="12">
    <location>
        <begin position="158"/>
        <end position="178"/>
    </location>
</feature>
<dbReference type="Proteomes" id="UP000241885">
    <property type="component" value="Chromosome"/>
</dbReference>
<evidence type="ECO:0000256" key="2">
    <source>
        <dbReference type="ARBA" id="ARBA00008622"/>
    </source>
</evidence>
<dbReference type="GO" id="GO:0005886">
    <property type="term" value="C:plasma membrane"/>
    <property type="evidence" value="ECO:0007669"/>
    <property type="project" value="UniProtKB-SubCell"/>
</dbReference>
<keyword evidence="9 12" id="KW-1133">Transmembrane helix</keyword>
<evidence type="ECO:0000256" key="4">
    <source>
        <dbReference type="ARBA" id="ARBA00022475"/>
    </source>
</evidence>
<name>A0A2R4BMZ3_THAAR</name>
<keyword evidence="7" id="KW-0479">Metal-binding</keyword>
<evidence type="ECO:0000256" key="3">
    <source>
        <dbReference type="ARBA" id="ARBA00022448"/>
    </source>
</evidence>
<keyword evidence="10" id="KW-0408">Iron</keyword>
<feature type="transmembrane region" description="Helical" evidence="12">
    <location>
        <begin position="45"/>
        <end position="66"/>
    </location>
</feature>
<evidence type="ECO:0000256" key="6">
    <source>
        <dbReference type="ARBA" id="ARBA00022692"/>
    </source>
</evidence>
<dbReference type="PANTHER" id="PTHR30485">
    <property type="entry name" value="NI/FE-HYDROGENASE 1 B-TYPE CYTOCHROME SUBUNIT"/>
    <property type="match status" value="1"/>
</dbReference>
<keyword evidence="8" id="KW-0249">Electron transport</keyword>
<evidence type="ECO:0000313" key="15">
    <source>
        <dbReference type="Proteomes" id="UP000241885"/>
    </source>
</evidence>
<gene>
    <name evidence="14" type="ORF">Tharo_1806</name>
</gene>
<keyword evidence="11 12" id="KW-0472">Membrane</keyword>
<evidence type="ECO:0000256" key="12">
    <source>
        <dbReference type="SAM" id="Phobius"/>
    </source>
</evidence>
<feature type="transmembrane region" description="Helical" evidence="12">
    <location>
        <begin position="116"/>
        <end position="138"/>
    </location>
</feature>
<keyword evidence="6 12" id="KW-0812">Transmembrane</keyword>
<dbReference type="InterPro" id="IPR000516">
    <property type="entry name" value="Ni-dep_Hydgase_cyt-B"/>
</dbReference>
<dbReference type="InterPro" id="IPR051542">
    <property type="entry name" value="Hydrogenase_cytochrome"/>
</dbReference>
<dbReference type="PRINTS" id="PR00161">
    <property type="entry name" value="NIHGNASECYTB"/>
</dbReference>
<dbReference type="GO" id="GO:0022904">
    <property type="term" value="P:respiratory electron transport chain"/>
    <property type="evidence" value="ECO:0007669"/>
    <property type="project" value="InterPro"/>
</dbReference>
<dbReference type="GO" id="GO:0020037">
    <property type="term" value="F:heme binding"/>
    <property type="evidence" value="ECO:0007669"/>
    <property type="project" value="TreeGrafter"/>
</dbReference>
<feature type="domain" description="Cytochrome b561 bacterial/Ni-hydrogenase" evidence="13">
    <location>
        <begin position="8"/>
        <end position="193"/>
    </location>
</feature>
<dbReference type="AlphaFoldDB" id="A0A2R4BMZ3"/>
<keyword evidence="3" id="KW-0813">Transport</keyword>
<keyword evidence="15" id="KW-1185">Reference proteome</keyword>
<protein>
    <submittedName>
        <fullName evidence="14">Cytochrome B561</fullName>
    </submittedName>
</protein>
<evidence type="ECO:0000256" key="9">
    <source>
        <dbReference type="ARBA" id="ARBA00022989"/>
    </source>
</evidence>
<dbReference type="PANTHER" id="PTHR30485:SF1">
    <property type="entry name" value="CYTOCHROME YDHU-RELATED"/>
    <property type="match status" value="1"/>
</dbReference>
<reference evidence="14 15" key="1">
    <citation type="submission" date="2018-03" db="EMBL/GenBank/DDBJ databases">
        <title>Complete genome sequence of Thauera aromatica, a model organism for studying aromatic compound degradation under denitrifying conditions.</title>
        <authorList>
            <person name="Lo H.-Y."/>
            <person name="Goris T."/>
            <person name="Boll M."/>
            <person name="Mueller J.A."/>
        </authorList>
    </citation>
    <scope>NUCLEOTIDE SEQUENCE [LARGE SCALE GENOMIC DNA]</scope>
    <source>
        <strain evidence="14 15">K172</strain>
    </source>
</reference>
<dbReference type="GO" id="GO:0005506">
    <property type="term" value="F:iron ion binding"/>
    <property type="evidence" value="ECO:0007669"/>
    <property type="project" value="InterPro"/>
</dbReference>
<dbReference type="RefSeq" id="WP_107220923.1">
    <property type="nucleotide sequence ID" value="NZ_CP028339.1"/>
</dbReference>
<evidence type="ECO:0000259" key="13">
    <source>
        <dbReference type="Pfam" id="PF01292"/>
    </source>
</evidence>
<dbReference type="InterPro" id="IPR016174">
    <property type="entry name" value="Di-haem_cyt_TM"/>
</dbReference>
<dbReference type="Pfam" id="PF01292">
    <property type="entry name" value="Ni_hydr_CYTB"/>
    <property type="match status" value="1"/>
</dbReference>
<dbReference type="SUPFAM" id="SSF81342">
    <property type="entry name" value="Transmembrane di-heme cytochromes"/>
    <property type="match status" value="1"/>
</dbReference>
<dbReference type="EMBL" id="CP028339">
    <property type="protein sequence ID" value="AVR88715.1"/>
    <property type="molecule type" value="Genomic_DNA"/>
</dbReference>